<dbReference type="HOGENOM" id="CLU_043415_0_0_1"/>
<dbReference type="STRING" id="686832.A0A0C3BHL5"/>
<reference evidence="1 2" key="1">
    <citation type="submission" date="2014-04" db="EMBL/GenBank/DDBJ databases">
        <authorList>
            <consortium name="DOE Joint Genome Institute"/>
            <person name="Kuo A."/>
            <person name="Gay G."/>
            <person name="Dore J."/>
            <person name="Kohler A."/>
            <person name="Nagy L.G."/>
            <person name="Floudas D."/>
            <person name="Copeland A."/>
            <person name="Barry K.W."/>
            <person name="Cichocki N."/>
            <person name="Veneault-Fourrey C."/>
            <person name="LaButti K."/>
            <person name="Lindquist E.A."/>
            <person name="Lipzen A."/>
            <person name="Lundell T."/>
            <person name="Morin E."/>
            <person name="Murat C."/>
            <person name="Sun H."/>
            <person name="Tunlid A."/>
            <person name="Henrissat B."/>
            <person name="Grigoriev I.V."/>
            <person name="Hibbett D.S."/>
            <person name="Martin F."/>
            <person name="Nordberg H.P."/>
            <person name="Cantor M.N."/>
            <person name="Hua S.X."/>
        </authorList>
    </citation>
    <scope>NUCLEOTIDE SEQUENCE [LARGE SCALE GENOMIC DNA]</scope>
    <source>
        <strain evidence="2">h7</strain>
    </source>
</reference>
<dbReference type="Proteomes" id="UP000053424">
    <property type="component" value="Unassembled WGS sequence"/>
</dbReference>
<name>A0A0C3BHL5_HEBCY</name>
<gene>
    <name evidence="1" type="ORF">M413DRAFT_31808</name>
</gene>
<reference evidence="2" key="2">
    <citation type="submission" date="2015-01" db="EMBL/GenBank/DDBJ databases">
        <title>Evolutionary Origins and Diversification of the Mycorrhizal Mutualists.</title>
        <authorList>
            <consortium name="DOE Joint Genome Institute"/>
            <consortium name="Mycorrhizal Genomics Consortium"/>
            <person name="Kohler A."/>
            <person name="Kuo A."/>
            <person name="Nagy L.G."/>
            <person name="Floudas D."/>
            <person name="Copeland A."/>
            <person name="Barry K.W."/>
            <person name="Cichocki N."/>
            <person name="Veneault-Fourrey C."/>
            <person name="LaButti K."/>
            <person name="Lindquist E.A."/>
            <person name="Lipzen A."/>
            <person name="Lundell T."/>
            <person name="Morin E."/>
            <person name="Murat C."/>
            <person name="Riley R."/>
            <person name="Ohm R."/>
            <person name="Sun H."/>
            <person name="Tunlid A."/>
            <person name="Henrissat B."/>
            <person name="Grigoriev I.V."/>
            <person name="Hibbett D.S."/>
            <person name="Martin F."/>
        </authorList>
    </citation>
    <scope>NUCLEOTIDE SEQUENCE [LARGE SCALE GENOMIC DNA]</scope>
    <source>
        <strain evidence="2">h7</strain>
    </source>
</reference>
<accession>A0A0C3BHL5</accession>
<organism evidence="1 2">
    <name type="scientific">Hebeloma cylindrosporum</name>
    <dbReference type="NCBI Taxonomy" id="76867"/>
    <lineage>
        <taxon>Eukaryota</taxon>
        <taxon>Fungi</taxon>
        <taxon>Dikarya</taxon>
        <taxon>Basidiomycota</taxon>
        <taxon>Agaricomycotina</taxon>
        <taxon>Agaricomycetes</taxon>
        <taxon>Agaricomycetidae</taxon>
        <taxon>Agaricales</taxon>
        <taxon>Agaricineae</taxon>
        <taxon>Hymenogastraceae</taxon>
        <taxon>Hebeloma</taxon>
    </lineage>
</organism>
<protein>
    <recommendedName>
        <fullName evidence="3">F-box domain-containing protein</fullName>
    </recommendedName>
</protein>
<dbReference type="OrthoDB" id="2992500at2759"/>
<evidence type="ECO:0000313" key="2">
    <source>
        <dbReference type="Proteomes" id="UP000053424"/>
    </source>
</evidence>
<keyword evidence="2" id="KW-1185">Reference proteome</keyword>
<dbReference type="EMBL" id="KN831807">
    <property type="protein sequence ID" value="KIM36205.1"/>
    <property type="molecule type" value="Genomic_DNA"/>
</dbReference>
<dbReference type="AlphaFoldDB" id="A0A0C3BHL5"/>
<proteinExistence type="predicted"/>
<sequence length="502" mass="55894">MPRTTTDYTENLSDEVLASILSNLITSVAILPSAFGDSRLHLLAVSKRWNRLIMDSSIFWDTIVILPCSSELTLRLAKIADEWQRIRWNDGQILSSFLLQSDQLAEINRPGPWDSSERFRIVEDGILTMDGSTTSFYATLSTKDGIDAFFSIPPGSFDFLETLLICVPSLPTQSLAQATAEMLTEGLPHFDAFHSLPRLHSAVISIANGIDPLAFKIPWYQLVNIDMINTTIVPDMFMEVLFSTGPSLEDGSFTIRFEEIRRSSPSSPNNTFDIVKPLFVQHLRLRLIDPTLDTRIFSRIHLTALCTLRIELVQDRLKEGWAMSIYKALLSKSRNTLKSLGFSDTPFRGYMDEEAEHPTLFYTPSNRQQDLDELLASLPNLKHLHLPIGVYIPQNTADKIAQGILLPSLTSLDASSTVGVDILGMVERRNELAYHFTDSIGFSGLDDALAGIGVSPPFLSDLLLVTPPDNFSAVEAMKHRLLSSSSSQGTALDIRYANLQVL</sequence>
<evidence type="ECO:0008006" key="3">
    <source>
        <dbReference type="Google" id="ProtNLM"/>
    </source>
</evidence>
<evidence type="ECO:0000313" key="1">
    <source>
        <dbReference type="EMBL" id="KIM36205.1"/>
    </source>
</evidence>